<evidence type="ECO:0000256" key="1">
    <source>
        <dbReference type="ARBA" id="ARBA00004496"/>
    </source>
</evidence>
<dbReference type="GO" id="GO:0019627">
    <property type="term" value="P:urea metabolic process"/>
    <property type="evidence" value="ECO:0007669"/>
    <property type="project" value="InterPro"/>
</dbReference>
<reference evidence="8 9" key="1">
    <citation type="submission" date="2019-03" db="EMBL/GenBank/DDBJ databases">
        <title>Genomic Encyclopedia of Type Strains, Phase IV (KMG-IV): sequencing the most valuable type-strain genomes for metagenomic binning, comparative biology and taxonomic classification.</title>
        <authorList>
            <person name="Goeker M."/>
        </authorList>
    </citation>
    <scope>NUCLEOTIDE SEQUENCE [LARGE SCALE GENOMIC DNA]</scope>
    <source>
        <strain evidence="8 9">DSM 26377</strain>
    </source>
</reference>
<gene>
    <name evidence="5" type="primary">ureE</name>
    <name evidence="8" type="ORF">DFR24_1605</name>
</gene>
<dbReference type="HAMAP" id="MF_00822">
    <property type="entry name" value="UreE"/>
    <property type="match status" value="1"/>
</dbReference>
<dbReference type="Proteomes" id="UP000295341">
    <property type="component" value="Unassembled WGS sequence"/>
</dbReference>
<sequence>MLRLDRLLAPETPDGATRRLTLRYAERCKSRLRVELDDGTEAGLFLPRGTVLRSGDRLAAEDAAVVVEIRAATEELYEVRATHDAVDPHFDLLRGTYHLGNRHVPVQLAPGRLRLERDTVLRELLLRLRLDVRHVEAPFEPEAGAYGGGHRHDHDTTGGMLGESLSREAHAATPDFASMRFQPLGR</sequence>
<dbReference type="Pfam" id="PF05194">
    <property type="entry name" value="UreE_C"/>
    <property type="match status" value="1"/>
</dbReference>
<evidence type="ECO:0000256" key="5">
    <source>
        <dbReference type="HAMAP-Rule" id="MF_00822"/>
    </source>
</evidence>
<keyword evidence="4 5" id="KW-0143">Chaperone</keyword>
<evidence type="ECO:0000313" key="8">
    <source>
        <dbReference type="EMBL" id="TDU32216.1"/>
    </source>
</evidence>
<dbReference type="NCBIfam" id="NF009751">
    <property type="entry name" value="PRK13261.1-1"/>
    <property type="match status" value="1"/>
</dbReference>
<comment type="subcellular location">
    <subcellularLocation>
        <location evidence="1 5">Cytoplasm</location>
    </subcellularLocation>
</comment>
<keyword evidence="2 5" id="KW-0963">Cytoplasm</keyword>
<dbReference type="SUPFAM" id="SSF69737">
    <property type="entry name" value="Urease metallochaperone UreE, C-terminal domain"/>
    <property type="match status" value="1"/>
</dbReference>
<dbReference type="AlphaFoldDB" id="A0A4V3F6D3"/>
<evidence type="ECO:0000259" key="7">
    <source>
        <dbReference type="SMART" id="SM00988"/>
    </source>
</evidence>
<dbReference type="Gene3D" id="2.60.260.20">
    <property type="entry name" value="Urease metallochaperone UreE, N-terminal domain"/>
    <property type="match status" value="1"/>
</dbReference>
<evidence type="ECO:0000256" key="2">
    <source>
        <dbReference type="ARBA" id="ARBA00022490"/>
    </source>
</evidence>
<dbReference type="GO" id="GO:0005737">
    <property type="term" value="C:cytoplasm"/>
    <property type="evidence" value="ECO:0007669"/>
    <property type="project" value="UniProtKB-SubCell"/>
</dbReference>
<dbReference type="Pfam" id="PF02814">
    <property type="entry name" value="UreE_N"/>
    <property type="match status" value="1"/>
</dbReference>
<dbReference type="InterPro" id="IPR036118">
    <property type="entry name" value="UreE_N_sf"/>
</dbReference>
<dbReference type="SUPFAM" id="SSF69287">
    <property type="entry name" value="Urease metallochaperone UreE, N-terminal domain"/>
    <property type="match status" value="1"/>
</dbReference>
<dbReference type="GO" id="GO:0006457">
    <property type="term" value="P:protein folding"/>
    <property type="evidence" value="ECO:0007669"/>
    <property type="project" value="InterPro"/>
</dbReference>
<dbReference type="GO" id="GO:0065003">
    <property type="term" value="P:protein-containing complex assembly"/>
    <property type="evidence" value="ECO:0007669"/>
    <property type="project" value="InterPro"/>
</dbReference>
<dbReference type="EMBL" id="SOBT01000008">
    <property type="protein sequence ID" value="TDU32216.1"/>
    <property type="molecule type" value="Genomic_DNA"/>
</dbReference>
<dbReference type="Gene3D" id="3.30.70.790">
    <property type="entry name" value="UreE, C-terminal domain"/>
    <property type="match status" value="1"/>
</dbReference>
<feature type="region of interest" description="Disordered" evidence="6">
    <location>
        <begin position="142"/>
        <end position="161"/>
    </location>
</feature>
<evidence type="ECO:0000256" key="4">
    <source>
        <dbReference type="ARBA" id="ARBA00023186"/>
    </source>
</evidence>
<dbReference type="GO" id="GO:0051082">
    <property type="term" value="F:unfolded protein binding"/>
    <property type="evidence" value="ECO:0007669"/>
    <property type="project" value="UniProtKB-UniRule"/>
</dbReference>
<dbReference type="SMART" id="SM00988">
    <property type="entry name" value="UreE_N"/>
    <property type="match status" value="1"/>
</dbReference>
<feature type="domain" description="UreE urease accessory N-terminal" evidence="7">
    <location>
        <begin position="1"/>
        <end position="66"/>
    </location>
</feature>
<keyword evidence="9" id="KW-1185">Reference proteome</keyword>
<comment type="similarity">
    <text evidence="5">Belongs to the UreE family.</text>
</comment>
<protein>
    <recommendedName>
        <fullName evidence="5">Urease accessory protein UreE</fullName>
    </recommendedName>
</protein>
<dbReference type="InterPro" id="IPR007864">
    <property type="entry name" value="UreE_C_dom"/>
</dbReference>
<comment type="caution">
    <text evidence="8">The sequence shown here is derived from an EMBL/GenBank/DDBJ whole genome shotgun (WGS) entry which is preliminary data.</text>
</comment>
<dbReference type="InterPro" id="IPR012406">
    <property type="entry name" value="UreE"/>
</dbReference>
<keyword evidence="3 5" id="KW-0533">Nickel</keyword>
<evidence type="ECO:0000256" key="3">
    <source>
        <dbReference type="ARBA" id="ARBA00022596"/>
    </source>
</evidence>
<name>A0A4V3F6D3_9GAMM</name>
<evidence type="ECO:0000256" key="6">
    <source>
        <dbReference type="SAM" id="MobiDB-lite"/>
    </source>
</evidence>
<dbReference type="OrthoDB" id="5421304at2"/>
<evidence type="ECO:0000313" key="9">
    <source>
        <dbReference type="Proteomes" id="UP000295341"/>
    </source>
</evidence>
<comment type="function">
    <text evidence="5">Involved in urease metallocenter assembly. Binds nickel. Probably functions as a nickel donor during metallocenter assembly.</text>
</comment>
<dbReference type="RefSeq" id="WP_133880733.1">
    <property type="nucleotide sequence ID" value="NZ_MWIN01000050.1"/>
</dbReference>
<proteinExistence type="inferred from homology"/>
<accession>A0A4V3F6D3</accession>
<dbReference type="InterPro" id="IPR004029">
    <property type="entry name" value="UreE_N"/>
</dbReference>
<dbReference type="GO" id="GO:0016151">
    <property type="term" value="F:nickel cation binding"/>
    <property type="evidence" value="ECO:0007669"/>
    <property type="project" value="UniProtKB-UniRule"/>
</dbReference>
<organism evidence="8 9">
    <name type="scientific">Panacagrimonas perspica</name>
    <dbReference type="NCBI Taxonomy" id="381431"/>
    <lineage>
        <taxon>Bacteria</taxon>
        <taxon>Pseudomonadati</taxon>
        <taxon>Pseudomonadota</taxon>
        <taxon>Gammaproteobacteria</taxon>
        <taxon>Nevskiales</taxon>
        <taxon>Nevskiaceae</taxon>
        <taxon>Panacagrimonas</taxon>
    </lineage>
</organism>